<evidence type="ECO:0000313" key="4">
    <source>
        <dbReference type="Proteomes" id="UP001596022"/>
    </source>
</evidence>
<dbReference type="InterPro" id="IPR015590">
    <property type="entry name" value="Aldehyde_DH_dom"/>
</dbReference>
<feature type="domain" description="Aldehyde dehydrogenase" evidence="2">
    <location>
        <begin position="19"/>
        <end position="476"/>
    </location>
</feature>
<evidence type="ECO:0000313" key="3">
    <source>
        <dbReference type="EMBL" id="MFC4619784.1"/>
    </source>
</evidence>
<protein>
    <submittedName>
        <fullName evidence="3">Aldehyde dehydrogenase family protein</fullName>
    </submittedName>
</protein>
<dbReference type="PROSITE" id="PS00070">
    <property type="entry name" value="ALDEHYDE_DEHYDR_CYS"/>
    <property type="match status" value="1"/>
</dbReference>
<keyword evidence="4" id="KW-1185">Reference proteome</keyword>
<dbReference type="SUPFAM" id="SSF53720">
    <property type="entry name" value="ALDH-like"/>
    <property type="match status" value="1"/>
</dbReference>
<sequence>METATQTAMNYINGAWCLGAGDTMTVKNPSNLLEVVGEVAFANIEQAQTAVDAAQKASRAWKELTASSRGQYLYNMAKELEAHAVEIAELASREMGKPLAEMKGEVMRGVHLLTYYAAEGVRSDGDVIPSNQAGVLQYTKRTALGVVALITPWNFPVAIPIWKLAPALICGNTVIWKPAENASLTATKVLDVFEKAGLPAGVVNLIHGRGQEIGAFLSEHAAINALSFTGSTQTGLNVAAACAKRNIKYQTEMGGKNAAIVLNDADLAKAVPAIISGAFSSAGQKCTATSRLIVEEGVYDDLISELKNHLQSVKLGNALENGVFIGPVATEAQYEKVKKYIQLAKDEADILYEHQDLINDDGYYIQPLIVTGIDSRHPLFHEEVFGPLVAVLKVKNYEEAIEVLNNTDYGLSASLFTNDLGKAHRFLNDADIGMVRVNQETAGVEYQAPFGGMKQSSSHTREQGQAALDFYSIVKTCAIKY</sequence>
<accession>A0ABV9GNF4</accession>
<evidence type="ECO:0000256" key="1">
    <source>
        <dbReference type="ARBA" id="ARBA00023002"/>
    </source>
</evidence>
<dbReference type="Gene3D" id="3.40.605.10">
    <property type="entry name" value="Aldehyde Dehydrogenase, Chain A, domain 1"/>
    <property type="match status" value="1"/>
</dbReference>
<name>A0ABV9GNF4_9BACL</name>
<dbReference type="InterPro" id="IPR016162">
    <property type="entry name" value="Ald_DH_N"/>
</dbReference>
<reference evidence="4" key="1">
    <citation type="journal article" date="2019" name="Int. J. Syst. Evol. Microbiol.">
        <title>The Global Catalogue of Microorganisms (GCM) 10K type strain sequencing project: providing services to taxonomists for standard genome sequencing and annotation.</title>
        <authorList>
            <consortium name="The Broad Institute Genomics Platform"/>
            <consortium name="The Broad Institute Genome Sequencing Center for Infectious Disease"/>
            <person name="Wu L."/>
            <person name="Ma J."/>
        </authorList>
    </citation>
    <scope>NUCLEOTIDE SEQUENCE [LARGE SCALE GENOMIC DNA]</scope>
    <source>
        <strain evidence="4">CGMCC 1.16306</strain>
    </source>
</reference>
<evidence type="ECO:0000259" key="2">
    <source>
        <dbReference type="Pfam" id="PF00171"/>
    </source>
</evidence>
<dbReference type="PANTHER" id="PTHR11699">
    <property type="entry name" value="ALDEHYDE DEHYDROGENASE-RELATED"/>
    <property type="match status" value="1"/>
</dbReference>
<dbReference type="EMBL" id="JBHSFW010000012">
    <property type="protein sequence ID" value="MFC4619784.1"/>
    <property type="molecule type" value="Genomic_DNA"/>
</dbReference>
<dbReference type="Proteomes" id="UP001596022">
    <property type="component" value="Unassembled WGS sequence"/>
</dbReference>
<dbReference type="Gene3D" id="3.40.309.10">
    <property type="entry name" value="Aldehyde Dehydrogenase, Chain A, domain 2"/>
    <property type="match status" value="1"/>
</dbReference>
<comment type="caution">
    <text evidence="3">The sequence shown here is derived from an EMBL/GenBank/DDBJ whole genome shotgun (WGS) entry which is preliminary data.</text>
</comment>
<dbReference type="Pfam" id="PF00171">
    <property type="entry name" value="Aldedh"/>
    <property type="match status" value="1"/>
</dbReference>
<dbReference type="InterPro" id="IPR016163">
    <property type="entry name" value="Ald_DH_C"/>
</dbReference>
<dbReference type="RefSeq" id="WP_376846877.1">
    <property type="nucleotide sequence ID" value="NZ_JBHSFW010000012.1"/>
</dbReference>
<keyword evidence="1" id="KW-0560">Oxidoreductase</keyword>
<dbReference type="InterPro" id="IPR016160">
    <property type="entry name" value="Ald_DH_CS_CYS"/>
</dbReference>
<organism evidence="3 4">
    <name type="scientific">Camelliibacillus cellulosilyticus</name>
    <dbReference type="NCBI Taxonomy" id="2174486"/>
    <lineage>
        <taxon>Bacteria</taxon>
        <taxon>Bacillati</taxon>
        <taxon>Bacillota</taxon>
        <taxon>Bacilli</taxon>
        <taxon>Bacillales</taxon>
        <taxon>Sporolactobacillaceae</taxon>
        <taxon>Camelliibacillus</taxon>
    </lineage>
</organism>
<proteinExistence type="predicted"/>
<gene>
    <name evidence="3" type="ORF">ACFO4N_13815</name>
</gene>
<dbReference type="InterPro" id="IPR016161">
    <property type="entry name" value="Ald_DH/histidinol_DH"/>
</dbReference>